<dbReference type="Proteomes" id="UP000326780">
    <property type="component" value="Chromosome"/>
</dbReference>
<evidence type="ECO:0000256" key="3">
    <source>
        <dbReference type="ARBA" id="ARBA00022475"/>
    </source>
</evidence>
<accession>A0A5Q0M251</accession>
<name>A0A5Q0M251_VARPD</name>
<feature type="transmembrane region" description="Helical" evidence="9">
    <location>
        <begin position="86"/>
        <end position="104"/>
    </location>
</feature>
<evidence type="ECO:0000256" key="4">
    <source>
        <dbReference type="ARBA" id="ARBA00022519"/>
    </source>
</evidence>
<evidence type="ECO:0000313" key="11">
    <source>
        <dbReference type="Proteomes" id="UP000326780"/>
    </source>
</evidence>
<dbReference type="RefSeq" id="WP_153281696.1">
    <property type="nucleotide sequence ID" value="NZ_CP045644.1"/>
</dbReference>
<organism evidence="10 11">
    <name type="scientific">Variovorax paradoxus</name>
    <dbReference type="NCBI Taxonomy" id="34073"/>
    <lineage>
        <taxon>Bacteria</taxon>
        <taxon>Pseudomonadati</taxon>
        <taxon>Pseudomonadota</taxon>
        <taxon>Betaproteobacteria</taxon>
        <taxon>Burkholderiales</taxon>
        <taxon>Comamonadaceae</taxon>
        <taxon>Variovorax</taxon>
    </lineage>
</organism>
<feature type="transmembrane region" description="Helical" evidence="9">
    <location>
        <begin position="315"/>
        <end position="335"/>
    </location>
</feature>
<feature type="transmembrane region" description="Helical" evidence="9">
    <location>
        <begin position="274"/>
        <end position="294"/>
    </location>
</feature>
<dbReference type="PANTHER" id="PTHR30574:SF1">
    <property type="entry name" value="SULPHUR TRANSPORT DOMAIN-CONTAINING PROTEIN"/>
    <property type="match status" value="1"/>
</dbReference>
<evidence type="ECO:0000256" key="1">
    <source>
        <dbReference type="ARBA" id="ARBA00004429"/>
    </source>
</evidence>
<evidence type="ECO:0000256" key="2">
    <source>
        <dbReference type="ARBA" id="ARBA00022448"/>
    </source>
</evidence>
<evidence type="ECO:0000256" key="8">
    <source>
        <dbReference type="ARBA" id="ARBA00035655"/>
    </source>
</evidence>
<gene>
    <name evidence="10" type="ORF">GFK26_09110</name>
</gene>
<dbReference type="InterPro" id="IPR007272">
    <property type="entry name" value="Sulf_transp_TsuA/YedE"/>
</dbReference>
<keyword evidence="2" id="KW-0813">Transport</keyword>
<feature type="transmembrane region" description="Helical" evidence="9">
    <location>
        <begin position="177"/>
        <end position="196"/>
    </location>
</feature>
<evidence type="ECO:0000313" key="10">
    <source>
        <dbReference type="EMBL" id="QFZ82907.1"/>
    </source>
</evidence>
<evidence type="ECO:0000256" key="9">
    <source>
        <dbReference type="SAM" id="Phobius"/>
    </source>
</evidence>
<keyword evidence="5 9" id="KW-0812">Transmembrane</keyword>
<keyword evidence="6 9" id="KW-1133">Transmembrane helix</keyword>
<dbReference type="Pfam" id="PF04143">
    <property type="entry name" value="Sulf_transp"/>
    <property type="match status" value="1"/>
</dbReference>
<keyword evidence="3" id="KW-1003">Cell membrane</keyword>
<reference evidence="10 11" key="1">
    <citation type="submission" date="2019-10" db="EMBL/GenBank/DDBJ databases">
        <title>Complete genome sequence of Variovorax paradoxus 5C-2.</title>
        <authorList>
            <person name="Gogoleva N.E."/>
            <person name="Balkin A.S."/>
        </authorList>
    </citation>
    <scope>NUCLEOTIDE SEQUENCE [LARGE SCALE GENOMIC DNA]</scope>
    <source>
        <strain evidence="10 11">5C-2</strain>
    </source>
</reference>
<dbReference type="EMBL" id="CP045644">
    <property type="protein sequence ID" value="QFZ82907.1"/>
    <property type="molecule type" value="Genomic_DNA"/>
</dbReference>
<evidence type="ECO:0000256" key="6">
    <source>
        <dbReference type="ARBA" id="ARBA00022989"/>
    </source>
</evidence>
<sequence length="371" mass="38212">MSIAQVSLLTTLALVAAFVLSAVFGAVARATRFCTMGAISDVVALGDWTRVKQWAAAGGVALIGFSALVSAGLVDADRTLYASHQILWLSALVGGLLFGVGMVLSSGCGNKTLVRLGGGNLKALVVLVLMGVSAFATLKGITAVLRVATVDAVHVDLAVNASLPDVLAASFQLDAASLRLALGLVLGGALLVWAAWGRETRDVRSLVGGMLIGALVVGAWWLSGHWAVVEEHPLTLEHVFLATNSGRAEALSFVTPVAYALDWLMFYSDVNKRLTLGIVSVAGVVAGAALHALWSREFRWEGFTNTGDLAHHATGAVLMGIGGVTAMGCTIGQGLSALSTLSIASVPAIAGIVAGAVVSLKYQAWQLERSA</sequence>
<dbReference type="GO" id="GO:0005886">
    <property type="term" value="C:plasma membrane"/>
    <property type="evidence" value="ECO:0007669"/>
    <property type="project" value="UniProtKB-SubCell"/>
</dbReference>
<dbReference type="PANTHER" id="PTHR30574">
    <property type="entry name" value="INNER MEMBRANE PROTEIN YEDE"/>
    <property type="match status" value="1"/>
</dbReference>
<comment type="similarity">
    <text evidence="8">Belongs to the TsuA/YedE (TC 9.B.102) family.</text>
</comment>
<feature type="transmembrane region" description="Helical" evidence="9">
    <location>
        <begin position="203"/>
        <end position="222"/>
    </location>
</feature>
<evidence type="ECO:0000256" key="5">
    <source>
        <dbReference type="ARBA" id="ARBA00022692"/>
    </source>
</evidence>
<evidence type="ECO:0000256" key="7">
    <source>
        <dbReference type="ARBA" id="ARBA00023136"/>
    </source>
</evidence>
<feature type="transmembrane region" description="Helical" evidence="9">
    <location>
        <begin position="341"/>
        <end position="360"/>
    </location>
</feature>
<comment type="subcellular location">
    <subcellularLocation>
        <location evidence="1">Cell inner membrane</location>
        <topology evidence="1">Multi-pass membrane protein</topology>
    </subcellularLocation>
</comment>
<dbReference type="AlphaFoldDB" id="A0A5Q0M251"/>
<keyword evidence="7 9" id="KW-0472">Membrane</keyword>
<keyword evidence="4" id="KW-0997">Cell inner membrane</keyword>
<feature type="transmembrane region" description="Helical" evidence="9">
    <location>
        <begin position="124"/>
        <end position="145"/>
    </location>
</feature>
<protein>
    <submittedName>
        <fullName evidence="10">YeeE/YedE family protein</fullName>
    </submittedName>
</protein>
<proteinExistence type="inferred from homology"/>
<feature type="transmembrane region" description="Helical" evidence="9">
    <location>
        <begin position="54"/>
        <end position="74"/>
    </location>
</feature>